<comment type="catalytic activity">
    <reaction evidence="8">
        <text>L-alanine + NAD(+) + H2O = pyruvate + NH4(+) + NADH + H(+)</text>
        <dbReference type="Rhea" id="RHEA:18405"/>
        <dbReference type="ChEBI" id="CHEBI:15361"/>
        <dbReference type="ChEBI" id="CHEBI:15377"/>
        <dbReference type="ChEBI" id="CHEBI:15378"/>
        <dbReference type="ChEBI" id="CHEBI:28938"/>
        <dbReference type="ChEBI" id="CHEBI:57540"/>
        <dbReference type="ChEBI" id="CHEBI:57945"/>
        <dbReference type="ChEBI" id="CHEBI:57972"/>
        <dbReference type="EC" id="1.4.1.1"/>
    </reaction>
</comment>
<dbReference type="Pfam" id="PF01262">
    <property type="entry name" value="AlaDh_PNT_C"/>
    <property type="match status" value="1"/>
</dbReference>
<dbReference type="SMART" id="SM01003">
    <property type="entry name" value="AlaDh_PNT_N"/>
    <property type="match status" value="1"/>
</dbReference>
<dbReference type="SUPFAM" id="SSF51735">
    <property type="entry name" value="NAD(P)-binding Rossmann-fold domains"/>
    <property type="match status" value="1"/>
</dbReference>
<evidence type="ECO:0000256" key="3">
    <source>
        <dbReference type="ARBA" id="ARBA00012897"/>
    </source>
</evidence>
<dbReference type="EC" id="1.4.1.1" evidence="3 8"/>
<feature type="binding site" evidence="11">
    <location>
        <position position="277"/>
    </location>
    <ligand>
        <name>NAD(+)</name>
        <dbReference type="ChEBI" id="CHEBI:57540"/>
    </ligand>
</feature>
<dbReference type="RefSeq" id="WP_076701884.1">
    <property type="nucleotide sequence ID" value="NZ_MRDE01000016.1"/>
</dbReference>
<keyword evidence="15" id="KW-1185">Reference proteome</keyword>
<dbReference type="InterPro" id="IPR036291">
    <property type="entry name" value="NAD(P)-bd_dom_sf"/>
</dbReference>
<dbReference type="InterPro" id="IPR007698">
    <property type="entry name" value="AlaDH/PNT_NAD(H)-bd"/>
</dbReference>
<dbReference type="InterPro" id="IPR007886">
    <property type="entry name" value="AlaDH/PNT_N"/>
</dbReference>
<evidence type="ECO:0000256" key="6">
    <source>
        <dbReference type="ARBA" id="ARBA00065528"/>
    </source>
</evidence>
<feature type="active site" description="Proton donor/acceptor" evidence="9">
    <location>
        <position position="95"/>
    </location>
</feature>
<dbReference type="EMBL" id="MRDE01000016">
    <property type="protein sequence ID" value="OMH27674.1"/>
    <property type="molecule type" value="Genomic_DNA"/>
</dbReference>
<dbReference type="Pfam" id="PF05222">
    <property type="entry name" value="AlaDh_PNT_N"/>
    <property type="match status" value="1"/>
</dbReference>
<gene>
    <name evidence="14" type="ORF">BKD30_03250</name>
</gene>
<feature type="domain" description="Alanine dehydrogenase/pyridine nucleotide transhydrogenase N-terminal" evidence="13">
    <location>
        <begin position="4"/>
        <end position="135"/>
    </location>
</feature>
<keyword evidence="5 8" id="KW-0520">NAD</keyword>
<proteinExistence type="inferred from homology"/>
<dbReference type="Proteomes" id="UP000187085">
    <property type="component" value="Unassembled WGS sequence"/>
</dbReference>
<dbReference type="SMART" id="SM01002">
    <property type="entry name" value="AlaDh_PNT_C"/>
    <property type="match status" value="1"/>
</dbReference>
<dbReference type="GO" id="GO:0005886">
    <property type="term" value="C:plasma membrane"/>
    <property type="evidence" value="ECO:0007669"/>
    <property type="project" value="TreeGrafter"/>
</dbReference>
<dbReference type="GO" id="GO:0000166">
    <property type="term" value="F:nucleotide binding"/>
    <property type="evidence" value="ECO:0007669"/>
    <property type="project" value="UniProtKB-KW"/>
</dbReference>
<feature type="binding site" evidence="11">
    <location>
        <begin position="237"/>
        <end position="238"/>
    </location>
    <ligand>
        <name>NAD(+)</name>
        <dbReference type="ChEBI" id="CHEBI:57540"/>
    </ligand>
</feature>
<feature type="binding site" evidence="11">
    <location>
        <position position="132"/>
    </location>
    <ligand>
        <name>NAD(+)</name>
        <dbReference type="ChEBI" id="CHEBI:57540"/>
    </ligand>
</feature>
<evidence type="ECO:0000256" key="2">
    <source>
        <dbReference type="ARBA" id="ARBA00005689"/>
    </source>
</evidence>
<reference evidence="14 15" key="1">
    <citation type="submission" date="2016-12" db="EMBL/GenBank/DDBJ databases">
        <title>Draft genome of Tersicoccus phoenicis 1P05MA.</title>
        <authorList>
            <person name="Nakajima Y."/>
            <person name="Yoshizawa S."/>
            <person name="Nakamura K."/>
            <person name="Ogura Y."/>
            <person name="Hayashi T."/>
            <person name="Kogure K."/>
        </authorList>
    </citation>
    <scope>NUCLEOTIDE SEQUENCE [LARGE SCALE GENOMIC DNA]</scope>
    <source>
        <strain evidence="14 15">1p05MA</strain>
    </source>
</reference>
<evidence type="ECO:0000259" key="13">
    <source>
        <dbReference type="SMART" id="SM01003"/>
    </source>
</evidence>
<feature type="binding site" evidence="11">
    <location>
        <begin position="265"/>
        <end position="268"/>
    </location>
    <ligand>
        <name>NAD(+)</name>
        <dbReference type="ChEBI" id="CHEBI:57540"/>
    </ligand>
</feature>
<dbReference type="InterPro" id="IPR008141">
    <property type="entry name" value="Ala_DH"/>
</dbReference>
<dbReference type="OrthoDB" id="9804592at2"/>
<dbReference type="FunFam" id="3.40.50.720:FF:000049">
    <property type="entry name" value="Alanine dehydrogenase"/>
    <property type="match status" value="1"/>
</dbReference>
<dbReference type="GO" id="GO:0000286">
    <property type="term" value="F:alanine dehydrogenase activity"/>
    <property type="evidence" value="ECO:0007669"/>
    <property type="project" value="UniProtKB-UniRule"/>
</dbReference>
<evidence type="ECO:0000256" key="9">
    <source>
        <dbReference type="PIRSR" id="PIRSR000183-1"/>
    </source>
</evidence>
<dbReference type="Gene3D" id="3.40.50.720">
    <property type="entry name" value="NAD(P)-binding Rossmann-like Domain"/>
    <property type="match status" value="2"/>
</dbReference>
<dbReference type="SUPFAM" id="SSF52283">
    <property type="entry name" value="Formate/glycerate dehydrogenase catalytic domain-like"/>
    <property type="match status" value="1"/>
</dbReference>
<comment type="subunit">
    <text evidence="6">Homohexamer. Trimer of dimers.</text>
</comment>
<dbReference type="GO" id="GO:0042853">
    <property type="term" value="P:L-alanine catabolic process"/>
    <property type="evidence" value="ECO:0007669"/>
    <property type="project" value="UniProtKB-UniPathway"/>
</dbReference>
<feature type="binding site" evidence="11">
    <location>
        <position position="218"/>
    </location>
    <ligand>
        <name>NAD(+)</name>
        <dbReference type="ChEBI" id="CHEBI:57540"/>
    </ligand>
</feature>
<feature type="domain" description="Alanine dehydrogenase/pyridine nucleotide transhydrogenase NAD(H)-binding" evidence="12">
    <location>
        <begin position="147"/>
        <end position="295"/>
    </location>
</feature>
<feature type="binding site" evidence="10">
    <location>
        <position position="15"/>
    </location>
    <ligand>
        <name>substrate</name>
    </ligand>
</feature>
<keyword evidence="11" id="KW-0547">Nucleotide-binding</keyword>
<comment type="pathway">
    <text evidence="1 8">Amino-acid degradation; L-alanine degradation via dehydrogenase pathway; NH(3) and pyruvate from L-alanine: step 1/1.</text>
</comment>
<evidence type="ECO:0000256" key="8">
    <source>
        <dbReference type="PIRNR" id="PIRNR000183"/>
    </source>
</evidence>
<dbReference type="NCBIfam" id="TIGR00518">
    <property type="entry name" value="alaDH"/>
    <property type="match status" value="1"/>
</dbReference>
<name>A0A1R1LJH2_9MICC</name>
<feature type="binding site" evidence="11">
    <location>
        <position position="201"/>
    </location>
    <ligand>
        <name>NAD(+)</name>
        <dbReference type="ChEBI" id="CHEBI:57540"/>
    </ligand>
</feature>
<evidence type="ECO:0000313" key="15">
    <source>
        <dbReference type="Proteomes" id="UP000187085"/>
    </source>
</evidence>
<feature type="binding site" evidence="10">
    <location>
        <position position="74"/>
    </location>
    <ligand>
        <name>substrate</name>
    </ligand>
</feature>
<evidence type="ECO:0000259" key="12">
    <source>
        <dbReference type="SMART" id="SM01002"/>
    </source>
</evidence>
<feature type="active site" description="Proton donor/acceptor" evidence="9">
    <location>
        <position position="268"/>
    </location>
</feature>
<sequence length="378" mass="39379">MRVGVPAEIKSAERRVGLTPSGAARLVREGHQVVVESGAGRHSGFDDDAYRTAGARLADRDAVWEQADLLVKVKEPVAEEYRFLRRDLTLFAYLHLAADRPLTQALLDAGTTAIAFETVRDGRTLPLLQPMSEIAGRLAAQAGAHHLQASAGGPGMLIGGVPGVAAAKVVVIGGGAVGTQAALVASGMMADVTVLDASGPRVRELTDLLGHRTRVLMSDDDEVARQIADADIVIGAVLVPGAAAPKLVRREHLRTLPAHALLVDVAIDQGGCFETSRPTTWDDPTFDVDGITHYCVANMPGTVPRTATRALANATTAYVVRLTNGVDRALGDDPGFAAGLNVADGAIVHPGVARAFPDLPAAGDAAPARIDRPGVLLD</sequence>
<dbReference type="PANTHER" id="PTHR42795:SF1">
    <property type="entry name" value="ALANINE DEHYDROGENASE"/>
    <property type="match status" value="1"/>
</dbReference>
<feature type="binding site" evidence="11">
    <location>
        <begin position="296"/>
        <end position="299"/>
    </location>
    <ligand>
        <name>NAD(+)</name>
        <dbReference type="ChEBI" id="CHEBI:57540"/>
    </ligand>
</feature>
<organism evidence="14 15">
    <name type="scientific">Tersicoccus phoenicis</name>
    <dbReference type="NCBI Taxonomy" id="554083"/>
    <lineage>
        <taxon>Bacteria</taxon>
        <taxon>Bacillati</taxon>
        <taxon>Actinomycetota</taxon>
        <taxon>Actinomycetes</taxon>
        <taxon>Micrococcales</taxon>
        <taxon>Micrococcaceae</taxon>
        <taxon>Tersicoccus</taxon>
    </lineage>
</organism>
<evidence type="ECO:0000313" key="14">
    <source>
        <dbReference type="EMBL" id="OMH27674.1"/>
    </source>
</evidence>
<evidence type="ECO:0000256" key="11">
    <source>
        <dbReference type="PIRSR" id="PIRSR000183-3"/>
    </source>
</evidence>
<evidence type="ECO:0000256" key="5">
    <source>
        <dbReference type="ARBA" id="ARBA00023027"/>
    </source>
</evidence>
<dbReference type="CDD" id="cd05305">
    <property type="entry name" value="L-AlaDH"/>
    <property type="match status" value="1"/>
</dbReference>
<comment type="caution">
    <text evidence="14">The sequence shown here is derived from an EMBL/GenBank/DDBJ whole genome shotgun (WGS) entry which is preliminary data.</text>
</comment>
<evidence type="ECO:0000256" key="1">
    <source>
        <dbReference type="ARBA" id="ARBA00005206"/>
    </source>
</evidence>
<evidence type="ECO:0000256" key="4">
    <source>
        <dbReference type="ARBA" id="ARBA00023002"/>
    </source>
</evidence>
<protein>
    <recommendedName>
        <fullName evidence="7 8">Alanine dehydrogenase</fullName>
        <ecNumber evidence="3 8">1.4.1.1</ecNumber>
    </recommendedName>
</protein>
<accession>A0A1R1LJH2</accession>
<dbReference type="PIRSF" id="PIRSF000183">
    <property type="entry name" value="Alanine_dh"/>
    <property type="match status" value="1"/>
</dbReference>
<dbReference type="AlphaFoldDB" id="A0A1R1LJH2"/>
<evidence type="ECO:0000256" key="10">
    <source>
        <dbReference type="PIRSR" id="PIRSR000183-2"/>
    </source>
</evidence>
<dbReference type="PANTHER" id="PTHR42795">
    <property type="entry name" value="ALANINE DEHYDROGENASE"/>
    <property type="match status" value="1"/>
</dbReference>
<keyword evidence="4 8" id="KW-0560">Oxidoreductase</keyword>
<dbReference type="UniPathway" id="UPA00527">
    <property type="reaction ID" value="UER00585"/>
</dbReference>
<evidence type="ECO:0000256" key="7">
    <source>
        <dbReference type="ARBA" id="ARBA00072341"/>
    </source>
</evidence>
<feature type="binding site" evidence="11">
    <location>
        <position position="196"/>
    </location>
    <ligand>
        <name>NAD(+)</name>
        <dbReference type="ChEBI" id="CHEBI:57540"/>
    </ligand>
</feature>
<comment type="similarity">
    <text evidence="2 8">Belongs to the AlaDH/PNT family.</text>
</comment>
<dbReference type="STRING" id="554083.BKD30_03250"/>
<comment type="function">
    <text evidence="8">Catalyzes the reversible reductive amination of pyruvate to L-alanine.</text>
</comment>